<dbReference type="OMA" id="NACFDHF"/>
<dbReference type="FunCoup" id="H2ZV48">
    <property type="interactions" value="32"/>
</dbReference>
<evidence type="ECO:0000256" key="2">
    <source>
        <dbReference type="ARBA" id="ARBA00004651"/>
    </source>
</evidence>
<evidence type="ECO:0000256" key="7">
    <source>
        <dbReference type="ARBA" id="ARBA00022989"/>
    </source>
</evidence>
<proteinExistence type="inferred from homology"/>
<dbReference type="GO" id="GO:0005922">
    <property type="term" value="C:connexin complex"/>
    <property type="evidence" value="ECO:0007669"/>
    <property type="project" value="InterPro"/>
</dbReference>
<dbReference type="PRINTS" id="PR00206">
    <property type="entry name" value="CONNEXIN"/>
</dbReference>
<dbReference type="InParanoid" id="H2ZV48"/>
<dbReference type="GO" id="GO:0007267">
    <property type="term" value="P:cell-cell signaling"/>
    <property type="evidence" value="ECO:0007669"/>
    <property type="project" value="TreeGrafter"/>
</dbReference>
<organism evidence="13 14">
    <name type="scientific">Latimeria chalumnae</name>
    <name type="common">Coelacanth</name>
    <dbReference type="NCBI Taxonomy" id="7897"/>
    <lineage>
        <taxon>Eukaryota</taxon>
        <taxon>Metazoa</taxon>
        <taxon>Chordata</taxon>
        <taxon>Craniata</taxon>
        <taxon>Vertebrata</taxon>
        <taxon>Euteleostomi</taxon>
        <taxon>Coelacanthiformes</taxon>
        <taxon>Coelacanthidae</taxon>
        <taxon>Latimeria</taxon>
    </lineage>
</organism>
<comment type="subunit">
    <text evidence="9">A connexon is composed of a hexamer of connexins.</text>
</comment>
<keyword evidence="8 10" id="KW-0472">Membrane</keyword>
<reference evidence="14" key="1">
    <citation type="submission" date="2011-08" db="EMBL/GenBank/DDBJ databases">
        <title>The draft genome of Latimeria chalumnae.</title>
        <authorList>
            <person name="Di Palma F."/>
            <person name="Alfoldi J."/>
            <person name="Johnson J."/>
            <person name="Berlin A."/>
            <person name="Gnerre S."/>
            <person name="Jaffe D."/>
            <person name="MacCallum I."/>
            <person name="Young S."/>
            <person name="Walker B.J."/>
            <person name="Lander E."/>
            <person name="Lindblad-Toh K."/>
        </authorList>
    </citation>
    <scope>NUCLEOTIDE SEQUENCE [LARGE SCALE GENOMIC DNA]</scope>
    <source>
        <strain evidence="14">Wild caught</strain>
    </source>
</reference>
<evidence type="ECO:0000259" key="12">
    <source>
        <dbReference type="SMART" id="SM01089"/>
    </source>
</evidence>
<feature type="domain" description="Connexin cysteine-rich" evidence="12">
    <location>
        <begin position="134"/>
        <end position="201"/>
    </location>
</feature>
<evidence type="ECO:0000256" key="9">
    <source>
        <dbReference type="RuleBase" id="RU000630"/>
    </source>
</evidence>
<dbReference type="eggNOG" id="ENOG502QTN2">
    <property type="taxonomic scope" value="Eukaryota"/>
</dbReference>
<dbReference type="InterPro" id="IPR019570">
    <property type="entry name" value="Connexin_CCC"/>
</dbReference>
<keyword evidence="14" id="KW-1185">Reference proteome</keyword>
<evidence type="ECO:0000256" key="6">
    <source>
        <dbReference type="ARBA" id="ARBA00022949"/>
    </source>
</evidence>
<evidence type="ECO:0000313" key="13">
    <source>
        <dbReference type="Ensembl" id="ENSLACP00000001269.1"/>
    </source>
</evidence>
<evidence type="ECO:0000256" key="8">
    <source>
        <dbReference type="ARBA" id="ARBA00023136"/>
    </source>
</evidence>
<reference evidence="13" key="3">
    <citation type="submission" date="2025-09" db="UniProtKB">
        <authorList>
            <consortium name="Ensembl"/>
        </authorList>
    </citation>
    <scope>IDENTIFICATION</scope>
</reference>
<evidence type="ECO:0000256" key="4">
    <source>
        <dbReference type="ARBA" id="ARBA00022692"/>
    </source>
</evidence>
<feature type="transmembrane region" description="Helical" evidence="10">
    <location>
        <begin position="261"/>
        <end position="279"/>
    </location>
</feature>
<evidence type="ECO:0000256" key="10">
    <source>
        <dbReference type="SAM" id="Phobius"/>
    </source>
</evidence>
<accession>H2ZV48</accession>
<dbReference type="SMART" id="SM00037">
    <property type="entry name" value="CNX"/>
    <property type="match status" value="1"/>
</dbReference>
<dbReference type="PROSITE" id="PS00408">
    <property type="entry name" value="CONNEXINS_2"/>
    <property type="match status" value="1"/>
</dbReference>
<feature type="transmembrane region" description="Helical" evidence="10">
    <location>
        <begin position="21"/>
        <end position="39"/>
    </location>
</feature>
<dbReference type="SMART" id="SM01089">
    <property type="entry name" value="Connexin_CCC"/>
    <property type="match status" value="1"/>
</dbReference>
<comment type="function">
    <text evidence="9">One gap junction consists of a cluster of closely packed pairs of transmembrane channels, the connexons, through which materials of low MW diffuse from one cell to a neighboring cell.</text>
</comment>
<comment type="subcellular location">
    <subcellularLocation>
        <location evidence="1">Cell junction</location>
        <location evidence="1">Gap junction</location>
    </subcellularLocation>
    <subcellularLocation>
        <location evidence="2 9">Cell membrane</location>
        <topology evidence="2 9">Multi-pass membrane protein</topology>
    </subcellularLocation>
</comment>
<dbReference type="PANTHER" id="PTHR11984">
    <property type="entry name" value="CONNEXIN"/>
    <property type="match status" value="1"/>
</dbReference>
<reference evidence="13" key="2">
    <citation type="submission" date="2025-08" db="UniProtKB">
        <authorList>
            <consortium name="Ensembl"/>
        </authorList>
    </citation>
    <scope>IDENTIFICATION</scope>
</reference>
<sequence>MSWNFFLDVLSGVNKYSTGIGRIWLSVVFIFRLFIYVAAAEQVWKDEQADFECNIRQPGCENVCFDYFFPISQIRLWALQLILVSTPSLLVVLHVGYRKHREKRYNKKLYEDTGSMDGGLWCTYIISLIFKTGFEIGFLFTFFWLYGGLNVPRLVKCDMRPCPNTVDCYIARPTEKKIFLYFMTAASGLCIVLNVCEMSYLIIKQCWKYGVKRYNLNIKTYQPQKFQQCDHKLTSGDQHQGREGSHSCNTRQPKKLSARMITFKPFAYCMLYFLCFFQGSG</sequence>
<dbReference type="HOGENOM" id="CLU_037388_4_1_1"/>
<dbReference type="InterPro" id="IPR017990">
    <property type="entry name" value="Connexin_CS"/>
</dbReference>
<name>H2ZV48_LATCH</name>
<keyword evidence="7 10" id="KW-1133">Transmembrane helix</keyword>
<keyword evidence="6" id="KW-0965">Cell junction</keyword>
<keyword evidence="3" id="KW-1003">Cell membrane</keyword>
<dbReference type="InterPro" id="IPR038359">
    <property type="entry name" value="Connexin_N_sf"/>
</dbReference>
<comment type="similarity">
    <text evidence="9">Belongs to the connexin family.</text>
</comment>
<keyword evidence="4 9" id="KW-0812">Transmembrane</keyword>
<feature type="transmembrane region" description="Helical" evidence="10">
    <location>
        <begin position="77"/>
        <end position="97"/>
    </location>
</feature>
<protein>
    <recommendedName>
        <fullName evidence="9">Gap junction protein</fullName>
    </recommendedName>
</protein>
<evidence type="ECO:0000256" key="3">
    <source>
        <dbReference type="ARBA" id="ARBA00022475"/>
    </source>
</evidence>
<dbReference type="InterPro" id="IPR013092">
    <property type="entry name" value="Connexin_N"/>
</dbReference>
<feature type="transmembrane region" description="Helical" evidence="10">
    <location>
        <begin position="118"/>
        <end position="146"/>
    </location>
</feature>
<evidence type="ECO:0000256" key="5">
    <source>
        <dbReference type="ARBA" id="ARBA00022868"/>
    </source>
</evidence>
<evidence type="ECO:0000256" key="1">
    <source>
        <dbReference type="ARBA" id="ARBA00004610"/>
    </source>
</evidence>
<dbReference type="GO" id="GO:0005243">
    <property type="term" value="F:gap junction channel activity"/>
    <property type="evidence" value="ECO:0007669"/>
    <property type="project" value="TreeGrafter"/>
</dbReference>
<dbReference type="Proteomes" id="UP000008672">
    <property type="component" value="Unassembled WGS sequence"/>
</dbReference>
<dbReference type="AlphaFoldDB" id="H2ZV48"/>
<dbReference type="STRING" id="7897.ENSLACP00000001269"/>
<dbReference type="Gene3D" id="1.20.1440.80">
    <property type="entry name" value="Gap junction channel protein cysteine-rich domain"/>
    <property type="match status" value="1"/>
</dbReference>
<dbReference type="FunFam" id="1.20.1440.80:FF:000001">
    <property type="entry name" value="Gap junction alpha-1"/>
    <property type="match status" value="1"/>
</dbReference>
<dbReference type="Ensembl" id="ENSLACT00000001281.1">
    <property type="protein sequence ID" value="ENSLACP00000001269.1"/>
    <property type="gene ID" value="ENSLACG00000001138.1"/>
</dbReference>
<dbReference type="PANTHER" id="PTHR11984:SF26">
    <property type="entry name" value="GAP JUNCTION BETA-7 PROTEIN"/>
    <property type="match status" value="1"/>
</dbReference>
<keyword evidence="5 9" id="KW-0303">Gap junction</keyword>
<dbReference type="EMBL" id="AFYH01204604">
    <property type="status" value="NOT_ANNOTATED_CDS"/>
    <property type="molecule type" value="Genomic_DNA"/>
</dbReference>
<dbReference type="InterPro" id="IPR000500">
    <property type="entry name" value="Connexin"/>
</dbReference>
<evidence type="ECO:0000259" key="11">
    <source>
        <dbReference type="SMART" id="SM00037"/>
    </source>
</evidence>
<feature type="transmembrane region" description="Helical" evidence="10">
    <location>
        <begin position="178"/>
        <end position="203"/>
    </location>
</feature>
<gene>
    <name evidence="13" type="primary">GJB7</name>
</gene>
<dbReference type="GeneTree" id="ENSGT01030000234513"/>
<dbReference type="Pfam" id="PF00029">
    <property type="entry name" value="Connexin"/>
    <property type="match status" value="1"/>
</dbReference>
<feature type="domain" description="Connexin N-terminal" evidence="11">
    <location>
        <begin position="42"/>
        <end position="75"/>
    </location>
</feature>
<evidence type="ECO:0000313" key="14">
    <source>
        <dbReference type="Proteomes" id="UP000008672"/>
    </source>
</evidence>